<dbReference type="AlphaFoldDB" id="A0A0E9W3V8"/>
<protein>
    <submittedName>
        <fullName evidence="1">Uncharacterized protein</fullName>
    </submittedName>
</protein>
<evidence type="ECO:0000313" key="1">
    <source>
        <dbReference type="EMBL" id="JAH84188.1"/>
    </source>
</evidence>
<accession>A0A0E9W3V8</accession>
<organism evidence="1">
    <name type="scientific">Anguilla anguilla</name>
    <name type="common">European freshwater eel</name>
    <name type="synonym">Muraena anguilla</name>
    <dbReference type="NCBI Taxonomy" id="7936"/>
    <lineage>
        <taxon>Eukaryota</taxon>
        <taxon>Metazoa</taxon>
        <taxon>Chordata</taxon>
        <taxon>Craniata</taxon>
        <taxon>Vertebrata</taxon>
        <taxon>Euteleostomi</taxon>
        <taxon>Actinopterygii</taxon>
        <taxon>Neopterygii</taxon>
        <taxon>Teleostei</taxon>
        <taxon>Anguilliformes</taxon>
        <taxon>Anguillidae</taxon>
        <taxon>Anguilla</taxon>
    </lineage>
</organism>
<sequence length="43" mass="4920">MSSLLMCIEDQLTEHPKRETVLKTQIVCSHANITERNPHTEGK</sequence>
<reference evidence="1" key="2">
    <citation type="journal article" date="2015" name="Fish Shellfish Immunol.">
        <title>Early steps in the European eel (Anguilla anguilla)-Vibrio vulnificus interaction in the gills: Role of the RtxA13 toxin.</title>
        <authorList>
            <person name="Callol A."/>
            <person name="Pajuelo D."/>
            <person name="Ebbesson L."/>
            <person name="Teles M."/>
            <person name="MacKenzie S."/>
            <person name="Amaro C."/>
        </authorList>
    </citation>
    <scope>NUCLEOTIDE SEQUENCE</scope>
</reference>
<dbReference type="EMBL" id="GBXM01024389">
    <property type="protein sequence ID" value="JAH84188.1"/>
    <property type="molecule type" value="Transcribed_RNA"/>
</dbReference>
<name>A0A0E9W3V8_ANGAN</name>
<proteinExistence type="predicted"/>
<reference evidence="1" key="1">
    <citation type="submission" date="2014-11" db="EMBL/GenBank/DDBJ databases">
        <authorList>
            <person name="Amaro Gonzalez C."/>
        </authorList>
    </citation>
    <scope>NUCLEOTIDE SEQUENCE</scope>
</reference>